<organism evidence="2 3">
    <name type="scientific">Plutella xylostella</name>
    <name type="common">Diamondback moth</name>
    <name type="synonym">Plutella maculipennis</name>
    <dbReference type="NCBI Taxonomy" id="51655"/>
    <lineage>
        <taxon>Eukaryota</taxon>
        <taxon>Metazoa</taxon>
        <taxon>Ecdysozoa</taxon>
        <taxon>Arthropoda</taxon>
        <taxon>Hexapoda</taxon>
        <taxon>Insecta</taxon>
        <taxon>Pterygota</taxon>
        <taxon>Neoptera</taxon>
        <taxon>Endopterygota</taxon>
        <taxon>Lepidoptera</taxon>
        <taxon>Glossata</taxon>
        <taxon>Ditrysia</taxon>
        <taxon>Yponomeutoidea</taxon>
        <taxon>Plutellidae</taxon>
        <taxon>Plutella</taxon>
    </lineage>
</organism>
<dbReference type="EMBL" id="JAHIBW010000022">
    <property type="protein sequence ID" value="KAG7299784.1"/>
    <property type="molecule type" value="Genomic_DNA"/>
</dbReference>
<name>A0ABQ7Q3T3_PLUXY</name>
<feature type="region of interest" description="Disordered" evidence="1">
    <location>
        <begin position="36"/>
        <end position="59"/>
    </location>
</feature>
<evidence type="ECO:0000313" key="3">
    <source>
        <dbReference type="Proteomes" id="UP000823941"/>
    </source>
</evidence>
<protein>
    <submittedName>
        <fullName evidence="2">Uncharacterized protein</fullName>
    </submittedName>
</protein>
<evidence type="ECO:0000256" key="1">
    <source>
        <dbReference type="SAM" id="MobiDB-lite"/>
    </source>
</evidence>
<comment type="caution">
    <text evidence="2">The sequence shown here is derived from an EMBL/GenBank/DDBJ whole genome shotgun (WGS) entry which is preliminary data.</text>
</comment>
<proteinExistence type="predicted"/>
<reference evidence="2 3" key="1">
    <citation type="submission" date="2021-06" db="EMBL/GenBank/DDBJ databases">
        <title>A haploid diamondback moth (Plutella xylostella L.) genome assembly resolves 31 chromosomes and identifies a diamide resistance mutation.</title>
        <authorList>
            <person name="Ward C.M."/>
            <person name="Perry K.D."/>
            <person name="Baker G."/>
            <person name="Powis K."/>
            <person name="Heckel D.G."/>
            <person name="Baxter S.W."/>
        </authorList>
    </citation>
    <scope>NUCLEOTIDE SEQUENCE [LARGE SCALE GENOMIC DNA]</scope>
    <source>
        <strain evidence="2 3">LV</strain>
        <tissue evidence="2">Single pupa</tissue>
    </source>
</reference>
<dbReference type="Proteomes" id="UP000823941">
    <property type="component" value="Chromosome 22"/>
</dbReference>
<gene>
    <name evidence="2" type="ORF">JYU34_016793</name>
</gene>
<keyword evidence="3" id="KW-1185">Reference proteome</keyword>
<sequence>MRHCLQKNGYFHSLRKVSILKNTVKIYISNSRLAGLGSARPSPDDTADGNELNELQDKY</sequence>
<accession>A0ABQ7Q3T3</accession>
<evidence type="ECO:0000313" key="2">
    <source>
        <dbReference type="EMBL" id="KAG7299784.1"/>
    </source>
</evidence>